<evidence type="ECO:0000313" key="7">
    <source>
        <dbReference type="Proteomes" id="UP000199514"/>
    </source>
</evidence>
<evidence type="ECO:0000313" key="6">
    <source>
        <dbReference type="EMBL" id="SFC48801.1"/>
    </source>
</evidence>
<dbReference type="Pfam" id="PF00583">
    <property type="entry name" value="Acetyltransf_1"/>
    <property type="match status" value="1"/>
</dbReference>
<dbReference type="Proteomes" id="UP000199514">
    <property type="component" value="Unassembled WGS sequence"/>
</dbReference>
<protein>
    <submittedName>
        <fullName evidence="6">N-acetylglutamate synthase, GNAT family</fullName>
    </submittedName>
</protein>
<dbReference type="InterPro" id="IPR000182">
    <property type="entry name" value="GNAT_dom"/>
</dbReference>
<feature type="coiled-coil region" evidence="4">
    <location>
        <begin position="17"/>
        <end position="44"/>
    </location>
</feature>
<gene>
    <name evidence="6" type="ORF">SAMN05421780_10625</name>
</gene>
<dbReference type="CDD" id="cd04301">
    <property type="entry name" value="NAT_SF"/>
    <property type="match status" value="1"/>
</dbReference>
<dbReference type="EMBL" id="FOLE01000006">
    <property type="protein sequence ID" value="SFC48801.1"/>
    <property type="molecule type" value="Genomic_DNA"/>
</dbReference>
<sequence length="151" mass="17712">MSKIEIRKGQIGDLPQVLELVKELAEYERAAHEVENTVEQMEIDGFGANPIFGFFVAEQENKIVGISLYYYRYSTWKGKVLYLEDIIVTEKMRGQNIGYQLFERTIQHAKDEGCKRMTWQVLEWNEPALNFYRKFGAQFDPEWVNGILTFS</sequence>
<dbReference type="Gene3D" id="3.40.630.30">
    <property type="match status" value="1"/>
</dbReference>
<dbReference type="OrthoDB" id="9805924at2"/>
<reference evidence="6 7" key="1">
    <citation type="submission" date="2016-10" db="EMBL/GenBank/DDBJ databases">
        <authorList>
            <person name="de Groot N.N."/>
        </authorList>
    </citation>
    <scope>NUCLEOTIDE SEQUENCE [LARGE SCALE GENOMIC DNA]</scope>
    <source>
        <strain evidence="6 7">DSM 6793</strain>
    </source>
</reference>
<dbReference type="STRING" id="927664.SAMN05421780_10625"/>
<dbReference type="InterPro" id="IPR016181">
    <property type="entry name" value="Acyl_CoA_acyltransferase"/>
</dbReference>
<dbReference type="FunFam" id="3.40.630.30:FF:000064">
    <property type="entry name" value="GNAT family acetyltransferase"/>
    <property type="match status" value="1"/>
</dbReference>
<organism evidence="6 7">
    <name type="scientific">Flexibacter flexilis DSM 6793</name>
    <dbReference type="NCBI Taxonomy" id="927664"/>
    <lineage>
        <taxon>Bacteria</taxon>
        <taxon>Pseudomonadati</taxon>
        <taxon>Bacteroidota</taxon>
        <taxon>Cytophagia</taxon>
        <taxon>Cytophagales</taxon>
        <taxon>Flexibacteraceae</taxon>
        <taxon>Flexibacter</taxon>
    </lineage>
</organism>
<dbReference type="AlphaFoldDB" id="A0A1I1JKW7"/>
<proteinExistence type="inferred from homology"/>
<dbReference type="InterPro" id="IPR051016">
    <property type="entry name" value="Diverse_Substrate_AcTransf"/>
</dbReference>
<evidence type="ECO:0000256" key="3">
    <source>
        <dbReference type="ARBA" id="ARBA00023315"/>
    </source>
</evidence>
<keyword evidence="2" id="KW-0808">Transferase</keyword>
<evidence type="ECO:0000256" key="4">
    <source>
        <dbReference type="SAM" id="Coils"/>
    </source>
</evidence>
<dbReference type="PANTHER" id="PTHR10545">
    <property type="entry name" value="DIAMINE N-ACETYLTRANSFERASE"/>
    <property type="match status" value="1"/>
</dbReference>
<name>A0A1I1JKW7_9BACT</name>
<evidence type="ECO:0000259" key="5">
    <source>
        <dbReference type="PROSITE" id="PS51186"/>
    </source>
</evidence>
<feature type="domain" description="N-acetyltransferase" evidence="5">
    <location>
        <begin position="4"/>
        <end position="151"/>
    </location>
</feature>
<keyword evidence="7" id="KW-1185">Reference proteome</keyword>
<accession>A0A1I1JKW7</accession>
<keyword evidence="3" id="KW-0012">Acyltransferase</keyword>
<keyword evidence="4" id="KW-0175">Coiled coil</keyword>
<dbReference type="PROSITE" id="PS51186">
    <property type="entry name" value="GNAT"/>
    <property type="match status" value="1"/>
</dbReference>
<dbReference type="PANTHER" id="PTHR10545:SF29">
    <property type="entry name" value="GH14572P-RELATED"/>
    <property type="match status" value="1"/>
</dbReference>
<evidence type="ECO:0000256" key="2">
    <source>
        <dbReference type="ARBA" id="ARBA00022679"/>
    </source>
</evidence>
<comment type="similarity">
    <text evidence="1">Belongs to the acetyltransferase family.</text>
</comment>
<dbReference type="GO" id="GO:0008080">
    <property type="term" value="F:N-acetyltransferase activity"/>
    <property type="evidence" value="ECO:0007669"/>
    <property type="project" value="TreeGrafter"/>
</dbReference>
<evidence type="ECO:0000256" key="1">
    <source>
        <dbReference type="ARBA" id="ARBA00008694"/>
    </source>
</evidence>
<dbReference type="RefSeq" id="WP_091512181.1">
    <property type="nucleotide sequence ID" value="NZ_FOLE01000006.1"/>
</dbReference>
<dbReference type="SUPFAM" id="SSF55729">
    <property type="entry name" value="Acyl-CoA N-acyltransferases (Nat)"/>
    <property type="match status" value="1"/>
</dbReference>